<dbReference type="EMBL" id="HG994360">
    <property type="protein sequence ID" value="CAF2085977.1"/>
    <property type="molecule type" value="Genomic_DNA"/>
</dbReference>
<feature type="compositionally biased region" description="Basic and acidic residues" evidence="1">
    <location>
        <begin position="154"/>
        <end position="168"/>
    </location>
</feature>
<organism evidence="2">
    <name type="scientific">Brassica napus</name>
    <name type="common">Rape</name>
    <dbReference type="NCBI Taxonomy" id="3708"/>
    <lineage>
        <taxon>Eukaryota</taxon>
        <taxon>Viridiplantae</taxon>
        <taxon>Streptophyta</taxon>
        <taxon>Embryophyta</taxon>
        <taxon>Tracheophyta</taxon>
        <taxon>Spermatophyta</taxon>
        <taxon>Magnoliopsida</taxon>
        <taxon>eudicotyledons</taxon>
        <taxon>Gunneridae</taxon>
        <taxon>Pentapetalae</taxon>
        <taxon>rosids</taxon>
        <taxon>malvids</taxon>
        <taxon>Brassicales</taxon>
        <taxon>Brassicaceae</taxon>
        <taxon>Brassiceae</taxon>
        <taxon>Brassica</taxon>
    </lineage>
</organism>
<feature type="region of interest" description="Disordered" evidence="1">
    <location>
        <begin position="150"/>
        <end position="189"/>
    </location>
</feature>
<accession>A0A816SB19</accession>
<proteinExistence type="predicted"/>
<protein>
    <submittedName>
        <fullName evidence="2">(rape) hypothetical protein</fullName>
    </submittedName>
</protein>
<feature type="region of interest" description="Disordered" evidence="1">
    <location>
        <begin position="1"/>
        <end position="37"/>
    </location>
</feature>
<gene>
    <name evidence="2" type="ORF">DARMORV10_A06P22700.1</name>
</gene>
<dbReference type="Proteomes" id="UP001295469">
    <property type="component" value="Chromosome A06"/>
</dbReference>
<sequence length="189" mass="22548">MERHKQSNRKEKRVAMKRSEAIRRQSESWRGESRWRDTAREMKRRGGETLLERWRDEAERQVKTRETDFHLVMVLFEHGPIWTWCYLGSTKNVHKKISPSEHAQIHPVRPIDIPTRGHNRQSPKINRHQTLTTAAARDLRRNRSLSLNVLHSIHGGEERDSNQRETNRKRTAIPFDRSTDTKNSSIYRR</sequence>
<evidence type="ECO:0000256" key="1">
    <source>
        <dbReference type="SAM" id="MobiDB-lite"/>
    </source>
</evidence>
<evidence type="ECO:0000313" key="2">
    <source>
        <dbReference type="EMBL" id="CAF2085977.1"/>
    </source>
</evidence>
<dbReference type="AlphaFoldDB" id="A0A816SB19"/>
<name>A0A816SB19_BRANA</name>
<reference evidence="2" key="1">
    <citation type="submission" date="2021-01" db="EMBL/GenBank/DDBJ databases">
        <authorList>
            <consortium name="Genoscope - CEA"/>
            <person name="William W."/>
        </authorList>
    </citation>
    <scope>NUCLEOTIDE SEQUENCE</scope>
</reference>